<dbReference type="Proteomes" id="UP001341840">
    <property type="component" value="Unassembled WGS sequence"/>
</dbReference>
<gene>
    <name evidence="2" type="ORF">PIB30_097231</name>
</gene>
<feature type="region of interest" description="Disordered" evidence="1">
    <location>
        <begin position="1"/>
        <end position="25"/>
    </location>
</feature>
<name>A0ABU6WZ93_9FABA</name>
<proteinExistence type="predicted"/>
<evidence type="ECO:0000256" key="1">
    <source>
        <dbReference type="SAM" id="MobiDB-lite"/>
    </source>
</evidence>
<organism evidence="2 3">
    <name type="scientific">Stylosanthes scabra</name>
    <dbReference type="NCBI Taxonomy" id="79078"/>
    <lineage>
        <taxon>Eukaryota</taxon>
        <taxon>Viridiplantae</taxon>
        <taxon>Streptophyta</taxon>
        <taxon>Embryophyta</taxon>
        <taxon>Tracheophyta</taxon>
        <taxon>Spermatophyta</taxon>
        <taxon>Magnoliopsida</taxon>
        <taxon>eudicotyledons</taxon>
        <taxon>Gunneridae</taxon>
        <taxon>Pentapetalae</taxon>
        <taxon>rosids</taxon>
        <taxon>fabids</taxon>
        <taxon>Fabales</taxon>
        <taxon>Fabaceae</taxon>
        <taxon>Papilionoideae</taxon>
        <taxon>50 kb inversion clade</taxon>
        <taxon>dalbergioids sensu lato</taxon>
        <taxon>Dalbergieae</taxon>
        <taxon>Pterocarpus clade</taxon>
        <taxon>Stylosanthes</taxon>
    </lineage>
</organism>
<accession>A0ABU6WZ93</accession>
<feature type="compositionally biased region" description="Pro residues" evidence="1">
    <location>
        <begin position="11"/>
        <end position="25"/>
    </location>
</feature>
<comment type="caution">
    <text evidence="2">The sequence shown here is derived from an EMBL/GenBank/DDBJ whole genome shotgun (WGS) entry which is preliminary data.</text>
</comment>
<dbReference type="EMBL" id="JASCZI010183615">
    <property type="protein sequence ID" value="MED6189563.1"/>
    <property type="molecule type" value="Genomic_DNA"/>
</dbReference>
<evidence type="ECO:0000313" key="2">
    <source>
        <dbReference type="EMBL" id="MED6189563.1"/>
    </source>
</evidence>
<sequence>MATVPIGRIPLPSPSPRPSNPPRPIPVMGWQWEAKAVGHAGSNGGIAEERGWMPWLTEVREGCNGGTTKDDVQLTRTQRLDDTVVPVLLPPACGREEKRIRW</sequence>
<reference evidence="2 3" key="1">
    <citation type="journal article" date="2023" name="Plants (Basel)">
        <title>Bridging the Gap: Combining Genomics and Transcriptomics Approaches to Understand Stylosanthes scabra, an Orphan Legume from the Brazilian Caatinga.</title>
        <authorList>
            <person name="Ferreira-Neto J.R.C."/>
            <person name="da Silva M.D."/>
            <person name="Binneck E."/>
            <person name="de Melo N.F."/>
            <person name="da Silva R.H."/>
            <person name="de Melo A.L.T.M."/>
            <person name="Pandolfi V."/>
            <person name="Bustamante F.O."/>
            <person name="Brasileiro-Vidal A.C."/>
            <person name="Benko-Iseppon A.M."/>
        </authorList>
    </citation>
    <scope>NUCLEOTIDE SEQUENCE [LARGE SCALE GENOMIC DNA]</scope>
    <source>
        <tissue evidence="2">Leaves</tissue>
    </source>
</reference>
<evidence type="ECO:0000313" key="3">
    <source>
        <dbReference type="Proteomes" id="UP001341840"/>
    </source>
</evidence>
<protein>
    <submittedName>
        <fullName evidence="2">Uncharacterized protein</fullName>
    </submittedName>
</protein>
<keyword evidence="3" id="KW-1185">Reference proteome</keyword>
<feature type="compositionally biased region" description="Low complexity" evidence="1">
    <location>
        <begin position="1"/>
        <end position="10"/>
    </location>
</feature>